<dbReference type="Pfam" id="PF14539">
    <property type="entry name" value="DUF4442"/>
    <property type="match status" value="1"/>
</dbReference>
<dbReference type="SUPFAM" id="SSF54637">
    <property type="entry name" value="Thioesterase/thiol ester dehydrase-isomerase"/>
    <property type="match status" value="1"/>
</dbReference>
<accession>I4BAS7</accession>
<dbReference type="InterPro" id="IPR027961">
    <property type="entry name" value="DUF4442"/>
</dbReference>
<dbReference type="PATRIC" id="fig|869212.3.peg.3778"/>
<proteinExistence type="predicted"/>
<dbReference type="RefSeq" id="WP_014804861.1">
    <property type="nucleotide sequence ID" value="NC_018020.1"/>
</dbReference>
<dbReference type="KEGG" id="tpx:Turpa_3750"/>
<reference evidence="1 2" key="1">
    <citation type="submission" date="2012-06" db="EMBL/GenBank/DDBJ databases">
        <title>The complete chromosome of genome of Turneriella parva DSM 21527.</title>
        <authorList>
            <consortium name="US DOE Joint Genome Institute (JGI-PGF)"/>
            <person name="Lucas S."/>
            <person name="Han J."/>
            <person name="Lapidus A."/>
            <person name="Bruce D."/>
            <person name="Goodwin L."/>
            <person name="Pitluck S."/>
            <person name="Peters L."/>
            <person name="Kyrpides N."/>
            <person name="Mavromatis K."/>
            <person name="Ivanova N."/>
            <person name="Mikhailova N."/>
            <person name="Chertkov O."/>
            <person name="Detter J.C."/>
            <person name="Tapia R."/>
            <person name="Han C."/>
            <person name="Land M."/>
            <person name="Hauser L."/>
            <person name="Markowitz V."/>
            <person name="Cheng J.-F."/>
            <person name="Hugenholtz P."/>
            <person name="Woyke T."/>
            <person name="Wu D."/>
            <person name="Gronow S."/>
            <person name="Wellnitz S."/>
            <person name="Brambilla E."/>
            <person name="Klenk H.-P."/>
            <person name="Eisen J.A."/>
        </authorList>
    </citation>
    <scope>NUCLEOTIDE SEQUENCE [LARGE SCALE GENOMIC DNA]</scope>
    <source>
        <strain evidence="2">ATCC BAA-1111 / DSM 21527 / NCTC 11395 / H</strain>
    </source>
</reference>
<dbReference type="OrthoDB" id="9814774at2"/>
<gene>
    <name evidence="1" type="ordered locus">Turpa_3750</name>
</gene>
<name>I4BAS7_TURPD</name>
<dbReference type="EMBL" id="CP002959">
    <property type="protein sequence ID" value="AFM14384.1"/>
    <property type="molecule type" value="Genomic_DNA"/>
</dbReference>
<dbReference type="HOGENOM" id="CLU_116159_0_0_12"/>
<dbReference type="AlphaFoldDB" id="I4BAS7"/>
<protein>
    <submittedName>
        <fullName evidence="1">Uncharacterized protein</fullName>
    </submittedName>
</protein>
<sequence length="169" mass="19292">MSVAVGVRKLEQPVFGRWQKLRDELGFDAAFTEFGPYAGANIKIQTIDQYTVESSMAMIETNTNYVGTHFGGSLYSMCDPFFMFLLMQNLGEGYMVWDKAAAIDFVKPGLGTVRARFHIPEVEIEAIRAELTKVKKLDRVYECEVKDESGDVVARMRKTLYIRKLNRTR</sequence>
<dbReference type="STRING" id="869212.Turpa_3750"/>
<organism evidence="1 2">
    <name type="scientific">Turneriella parva (strain ATCC BAA-1111 / DSM 21527 / NCTC 11395 / H)</name>
    <name type="common">Leptospira parva</name>
    <dbReference type="NCBI Taxonomy" id="869212"/>
    <lineage>
        <taxon>Bacteria</taxon>
        <taxon>Pseudomonadati</taxon>
        <taxon>Spirochaetota</taxon>
        <taxon>Spirochaetia</taxon>
        <taxon>Leptospirales</taxon>
        <taxon>Leptospiraceae</taxon>
        <taxon>Turneriella</taxon>
    </lineage>
</organism>
<dbReference type="Gene3D" id="3.10.129.10">
    <property type="entry name" value="Hotdog Thioesterase"/>
    <property type="match status" value="1"/>
</dbReference>
<keyword evidence="2" id="KW-1185">Reference proteome</keyword>
<evidence type="ECO:0000313" key="1">
    <source>
        <dbReference type="EMBL" id="AFM14384.1"/>
    </source>
</evidence>
<evidence type="ECO:0000313" key="2">
    <source>
        <dbReference type="Proteomes" id="UP000006048"/>
    </source>
</evidence>
<dbReference type="Proteomes" id="UP000006048">
    <property type="component" value="Chromosome"/>
</dbReference>
<dbReference type="InterPro" id="IPR029069">
    <property type="entry name" value="HotDog_dom_sf"/>
</dbReference>